<evidence type="ECO:0000313" key="1">
    <source>
        <dbReference type="EMBL" id="KJE91899.1"/>
    </source>
</evidence>
<dbReference type="AlphaFoldDB" id="A0A0D2X241"/>
<proteinExistence type="predicted"/>
<organism evidence="1 2">
    <name type="scientific">Capsaspora owczarzaki (strain ATCC 30864)</name>
    <dbReference type="NCBI Taxonomy" id="595528"/>
    <lineage>
        <taxon>Eukaryota</taxon>
        <taxon>Filasterea</taxon>
        <taxon>Capsaspora</taxon>
    </lineage>
</organism>
<name>A0A0D2X241_CAPO3</name>
<gene>
    <name evidence="1" type="ORF">CAOG_009607</name>
</gene>
<sequence length="126" mass="13863">MGNGLPFAFSLNISLSSSLRARYDLRYINSCQIRSQLLPVFFFFCFPFHSASVHSKEPFRAPLPGSPTSYKCIHTRPSPLPFHPPPTCSGPGCFCRDQSKPVQQPHVPCAHDCVPSSSIEVGGVLK</sequence>
<dbReference type="EMBL" id="KE346363">
    <property type="protein sequence ID" value="KJE91899.1"/>
    <property type="molecule type" value="Genomic_DNA"/>
</dbReference>
<evidence type="ECO:0000313" key="2">
    <source>
        <dbReference type="Proteomes" id="UP000008743"/>
    </source>
</evidence>
<accession>A0A0D2X241</accession>
<dbReference type="Proteomes" id="UP000008743">
    <property type="component" value="Unassembled WGS sequence"/>
</dbReference>
<dbReference type="InParanoid" id="A0A0D2X241"/>
<reference evidence="2" key="1">
    <citation type="submission" date="2011-02" db="EMBL/GenBank/DDBJ databases">
        <title>The Genome Sequence of Capsaspora owczarzaki ATCC 30864.</title>
        <authorList>
            <person name="Russ C."/>
            <person name="Cuomo C."/>
            <person name="Burger G."/>
            <person name="Gray M.W."/>
            <person name="Holland P.W.H."/>
            <person name="King N."/>
            <person name="Lang F.B.F."/>
            <person name="Roger A.J."/>
            <person name="Ruiz-Trillo I."/>
            <person name="Young S.K."/>
            <person name="Zeng Q."/>
            <person name="Gargeya S."/>
            <person name="Alvarado L."/>
            <person name="Berlin A."/>
            <person name="Chapman S.B."/>
            <person name="Chen Z."/>
            <person name="Freedman E."/>
            <person name="Gellesch M."/>
            <person name="Goldberg J."/>
            <person name="Griggs A."/>
            <person name="Gujja S."/>
            <person name="Heilman E."/>
            <person name="Heiman D."/>
            <person name="Howarth C."/>
            <person name="Mehta T."/>
            <person name="Neiman D."/>
            <person name="Pearson M."/>
            <person name="Roberts A."/>
            <person name="Saif S."/>
            <person name="Shea T."/>
            <person name="Shenoy N."/>
            <person name="Sisk P."/>
            <person name="Stolte C."/>
            <person name="Sykes S."/>
            <person name="White J."/>
            <person name="Yandava C."/>
            <person name="Haas B."/>
            <person name="Nusbaum C."/>
            <person name="Birren B."/>
        </authorList>
    </citation>
    <scope>NUCLEOTIDE SEQUENCE</scope>
    <source>
        <strain evidence="2">ATCC 30864</strain>
    </source>
</reference>
<protein>
    <submittedName>
        <fullName evidence="1">Uncharacterized protein</fullName>
    </submittedName>
</protein>
<keyword evidence="2" id="KW-1185">Reference proteome</keyword>